<evidence type="ECO:0000313" key="8">
    <source>
        <dbReference type="EMBL" id="NYI10624.1"/>
    </source>
</evidence>
<dbReference type="Pfam" id="PF19354">
    <property type="entry name" value="DUF5931"/>
    <property type="match status" value="1"/>
</dbReference>
<evidence type="ECO:0000259" key="6">
    <source>
        <dbReference type="Pfam" id="PF02518"/>
    </source>
</evidence>
<name>A0A7Y9YGJ8_9ACTN</name>
<evidence type="ECO:0000256" key="4">
    <source>
        <dbReference type="SAM" id="Coils"/>
    </source>
</evidence>
<feature type="transmembrane region" description="Helical" evidence="5">
    <location>
        <begin position="121"/>
        <end position="140"/>
    </location>
</feature>
<dbReference type="SUPFAM" id="SSF55874">
    <property type="entry name" value="ATPase domain of HSP90 chaperone/DNA topoisomerase II/histidine kinase"/>
    <property type="match status" value="1"/>
</dbReference>
<evidence type="ECO:0000259" key="7">
    <source>
        <dbReference type="Pfam" id="PF19354"/>
    </source>
</evidence>
<comment type="caution">
    <text evidence="8">The sequence shown here is derived from an EMBL/GenBank/DDBJ whole genome shotgun (WGS) entry which is preliminary data.</text>
</comment>
<sequence length="378" mass="39491">MPPATGADPAARVVEDRLFRALAVLRLVLVANTLGVGLYTAEEMVRPLLGGLVVAGVVLWSLLVTWAYADVSRRTWRLLAVDLAVALAALALTPVVKPDGFDATLAGYWVMSPMLAWAARAGWRGGLVAGLLVGGTDLLIRDQVTQGTYGNIFLLVVGGPVVGYLVESLQRAAVERDRAEREAAAAAERARLARAVHDGVLQVLSLVQRRGAELGGEAAALGRAAGEQEEALRALIRAQDRVSARAPASRVDLAAALADLESMSVVVSLPGHPVELDSDRATEVVAAVRACLDNVSRHAGPAATAWVLLESLPDEVSVAVRDDGPGIPEGRLAEAYAAGRLGVSGSVVGRLQDLGGRADVATGSWGTEWTLTLPREAP</sequence>
<feature type="transmembrane region" description="Helical" evidence="5">
    <location>
        <begin position="76"/>
        <end position="96"/>
    </location>
</feature>
<accession>A0A7Y9YGJ8</accession>
<feature type="transmembrane region" description="Helical" evidence="5">
    <location>
        <begin position="147"/>
        <end position="166"/>
    </location>
</feature>
<dbReference type="Gene3D" id="3.30.565.10">
    <property type="entry name" value="Histidine kinase-like ATPase, C-terminal domain"/>
    <property type="match status" value="1"/>
</dbReference>
<dbReference type="GO" id="GO:0016301">
    <property type="term" value="F:kinase activity"/>
    <property type="evidence" value="ECO:0007669"/>
    <property type="project" value="UniProtKB-KW"/>
</dbReference>
<proteinExistence type="predicted"/>
<keyword evidence="2 8" id="KW-0418">Kinase</keyword>
<dbReference type="Proteomes" id="UP000537326">
    <property type="component" value="Unassembled WGS sequence"/>
</dbReference>
<reference evidence="8 9" key="1">
    <citation type="submission" date="2020-07" db="EMBL/GenBank/DDBJ databases">
        <title>Sequencing the genomes of 1000 actinobacteria strains.</title>
        <authorList>
            <person name="Klenk H.-P."/>
        </authorList>
    </citation>
    <scope>NUCLEOTIDE SEQUENCE [LARGE SCALE GENOMIC DNA]</scope>
    <source>
        <strain evidence="8 9">DSM 18248</strain>
    </source>
</reference>
<keyword evidence="9" id="KW-1185">Reference proteome</keyword>
<dbReference type="GO" id="GO:0000160">
    <property type="term" value="P:phosphorelay signal transduction system"/>
    <property type="evidence" value="ECO:0007669"/>
    <property type="project" value="UniProtKB-KW"/>
</dbReference>
<evidence type="ECO:0000256" key="2">
    <source>
        <dbReference type="ARBA" id="ARBA00022777"/>
    </source>
</evidence>
<dbReference type="InterPro" id="IPR003594">
    <property type="entry name" value="HATPase_dom"/>
</dbReference>
<dbReference type="EMBL" id="JACBZI010000001">
    <property type="protein sequence ID" value="NYI10624.1"/>
    <property type="molecule type" value="Genomic_DNA"/>
</dbReference>
<dbReference type="InterPro" id="IPR045975">
    <property type="entry name" value="DUF5931"/>
</dbReference>
<dbReference type="AlphaFoldDB" id="A0A7Y9YGJ8"/>
<dbReference type="InterPro" id="IPR036890">
    <property type="entry name" value="HATPase_C_sf"/>
</dbReference>
<dbReference type="Pfam" id="PF02518">
    <property type="entry name" value="HATPase_c"/>
    <property type="match status" value="1"/>
</dbReference>
<evidence type="ECO:0000313" key="9">
    <source>
        <dbReference type="Proteomes" id="UP000537326"/>
    </source>
</evidence>
<feature type="domain" description="DUF5931" evidence="7">
    <location>
        <begin position="13"/>
        <end position="171"/>
    </location>
</feature>
<feature type="coiled-coil region" evidence="4">
    <location>
        <begin position="169"/>
        <end position="196"/>
    </location>
</feature>
<keyword evidence="4" id="KW-0175">Coiled coil</keyword>
<feature type="domain" description="Histidine kinase/HSP90-like ATPase" evidence="6">
    <location>
        <begin position="284"/>
        <end position="376"/>
    </location>
</feature>
<keyword evidence="5" id="KW-0472">Membrane</keyword>
<gene>
    <name evidence="8" type="ORF">BKA05_002139</name>
</gene>
<evidence type="ECO:0000256" key="3">
    <source>
        <dbReference type="ARBA" id="ARBA00023012"/>
    </source>
</evidence>
<feature type="transmembrane region" description="Helical" evidence="5">
    <location>
        <begin position="47"/>
        <end position="69"/>
    </location>
</feature>
<dbReference type="PANTHER" id="PTHR24421:SF61">
    <property type="entry name" value="OXYGEN SENSOR HISTIDINE KINASE NREB"/>
    <property type="match status" value="1"/>
</dbReference>
<keyword evidence="3" id="KW-0902">Two-component regulatory system</keyword>
<dbReference type="NCBIfam" id="NF047322">
    <property type="entry name" value="HK_morpho_MacS"/>
    <property type="match status" value="1"/>
</dbReference>
<organism evidence="8 9">
    <name type="scientific">Nocardioides marinus</name>
    <dbReference type="NCBI Taxonomy" id="374514"/>
    <lineage>
        <taxon>Bacteria</taxon>
        <taxon>Bacillati</taxon>
        <taxon>Actinomycetota</taxon>
        <taxon>Actinomycetes</taxon>
        <taxon>Propionibacteriales</taxon>
        <taxon>Nocardioidaceae</taxon>
        <taxon>Nocardioides</taxon>
    </lineage>
</organism>
<dbReference type="PANTHER" id="PTHR24421">
    <property type="entry name" value="NITRATE/NITRITE SENSOR PROTEIN NARX-RELATED"/>
    <property type="match status" value="1"/>
</dbReference>
<protein>
    <submittedName>
        <fullName evidence="8">Signal transduction histidine kinase</fullName>
    </submittedName>
</protein>
<evidence type="ECO:0000256" key="5">
    <source>
        <dbReference type="SAM" id="Phobius"/>
    </source>
</evidence>
<dbReference type="RefSeq" id="WP_343045620.1">
    <property type="nucleotide sequence ID" value="NZ_BAAAPP010000005.1"/>
</dbReference>
<keyword evidence="5" id="KW-1133">Transmembrane helix</keyword>
<feature type="transmembrane region" description="Helical" evidence="5">
    <location>
        <begin position="21"/>
        <end position="41"/>
    </location>
</feature>
<keyword evidence="1" id="KW-0808">Transferase</keyword>
<keyword evidence="5" id="KW-0812">Transmembrane</keyword>
<dbReference type="InterPro" id="IPR050482">
    <property type="entry name" value="Sensor_HK_TwoCompSys"/>
</dbReference>
<evidence type="ECO:0000256" key="1">
    <source>
        <dbReference type="ARBA" id="ARBA00022679"/>
    </source>
</evidence>